<dbReference type="Pfam" id="PF12706">
    <property type="entry name" value="Lactamase_B_2"/>
    <property type="match status" value="1"/>
</dbReference>
<evidence type="ECO:0000313" key="2">
    <source>
        <dbReference type="EMBL" id="GLX85271.1"/>
    </source>
</evidence>
<sequence length="358" mass="40488">MNNQLASKSNVQQPSNSIFHEGKFYNNDPMEPNTLGKLGNIIIRYFTDKSADATPKQTIPVEQITEKTLDALSDDQIHVVKLGHSSILLKVYGEYWLLDPVFSKRASPFSFMGPKRFHQAPISINELPAIDKVLISHNHYDHLDKASVKTLAAKTKAFLVPLGVGEDLKSWGIKSEQIKEFDWWQEEEINQGFVAFTPTQHFSGRSLTDGNKTLWGSWVIKSHGDSVYFSGDSGYFPGFKDIGKKYGPFDLTMIETGAYDKDWSDIHMTPEQSVQAHIDVKGKVMMPIHNGTFDLAFHAWYEPLERVNNAAIDHNVTLFTPIVGKVHQIDGDMSSTLWWRELLKLNESTLAYALNNLK</sequence>
<dbReference type="InterPro" id="IPR001279">
    <property type="entry name" value="Metallo-B-lactamas"/>
</dbReference>
<name>A0ABQ6HAX7_9GAMM</name>
<accession>A0ABQ6HAX7</accession>
<feature type="domain" description="Metallo-beta-lactamase" evidence="1">
    <location>
        <begin position="97"/>
        <end position="289"/>
    </location>
</feature>
<evidence type="ECO:0000313" key="3">
    <source>
        <dbReference type="Proteomes" id="UP001157134"/>
    </source>
</evidence>
<dbReference type="InterPro" id="IPR036866">
    <property type="entry name" value="RibonucZ/Hydroxyglut_hydro"/>
</dbReference>
<gene>
    <name evidence="2" type="ORF">tloyanaT_15230</name>
</gene>
<keyword evidence="3" id="KW-1185">Reference proteome</keyword>
<comment type="caution">
    <text evidence="2">The sequence shown here is derived from an EMBL/GenBank/DDBJ whole genome shotgun (WGS) entry which is preliminary data.</text>
</comment>
<dbReference type="Proteomes" id="UP001157134">
    <property type="component" value="Unassembled WGS sequence"/>
</dbReference>
<protein>
    <submittedName>
        <fullName evidence="2">Hydrolase</fullName>
    </submittedName>
</protein>
<organism evidence="2 3">
    <name type="scientific">Thalassotalea loyana</name>
    <dbReference type="NCBI Taxonomy" id="280483"/>
    <lineage>
        <taxon>Bacteria</taxon>
        <taxon>Pseudomonadati</taxon>
        <taxon>Pseudomonadota</taxon>
        <taxon>Gammaproteobacteria</taxon>
        <taxon>Alteromonadales</taxon>
        <taxon>Colwelliaceae</taxon>
        <taxon>Thalassotalea</taxon>
    </lineage>
</organism>
<dbReference type="PANTHER" id="PTHR15032">
    <property type="entry name" value="N-ACYL-PHOSPHATIDYLETHANOLAMINE-HYDROLYZING PHOSPHOLIPASE D"/>
    <property type="match status" value="1"/>
</dbReference>
<proteinExistence type="predicted"/>
<dbReference type="GO" id="GO:0016787">
    <property type="term" value="F:hydrolase activity"/>
    <property type="evidence" value="ECO:0007669"/>
    <property type="project" value="UniProtKB-KW"/>
</dbReference>
<dbReference type="PANTHER" id="PTHR15032:SF4">
    <property type="entry name" value="N-ACYL-PHOSPHATIDYLETHANOLAMINE-HYDROLYZING PHOSPHOLIPASE D"/>
    <property type="match status" value="1"/>
</dbReference>
<dbReference type="SUPFAM" id="SSF56281">
    <property type="entry name" value="Metallo-hydrolase/oxidoreductase"/>
    <property type="match status" value="1"/>
</dbReference>
<keyword evidence="2" id="KW-0378">Hydrolase</keyword>
<evidence type="ECO:0000259" key="1">
    <source>
        <dbReference type="Pfam" id="PF12706"/>
    </source>
</evidence>
<dbReference type="Gene3D" id="3.60.15.10">
    <property type="entry name" value="Ribonuclease Z/Hydroxyacylglutathione hydrolase-like"/>
    <property type="match status" value="1"/>
</dbReference>
<reference evidence="2 3" key="1">
    <citation type="submission" date="2023-03" db="EMBL/GenBank/DDBJ databases">
        <title>Thalassotalea loyana LMG 22536T draft genome sequence.</title>
        <authorList>
            <person name="Sawabe T."/>
        </authorList>
    </citation>
    <scope>NUCLEOTIDE SEQUENCE [LARGE SCALE GENOMIC DNA]</scope>
    <source>
        <strain evidence="2 3">LMG 22536</strain>
    </source>
</reference>
<dbReference type="EMBL" id="BSSV01000003">
    <property type="protein sequence ID" value="GLX85271.1"/>
    <property type="molecule type" value="Genomic_DNA"/>
</dbReference>